<feature type="domain" description="Major facilitator superfamily (MFS) profile" evidence="9">
    <location>
        <begin position="22"/>
        <end position="117"/>
    </location>
</feature>
<comment type="caution">
    <text evidence="10">The sequence shown here is derived from an EMBL/GenBank/DDBJ whole genome shotgun (WGS) entry which is preliminary data.</text>
</comment>
<keyword evidence="5" id="KW-0769">Symport</keyword>
<reference evidence="10 11" key="1">
    <citation type="submission" date="2018-08" db="EMBL/GenBank/DDBJ databases">
        <title>Recombination of ecologically and evolutionarily significant loci maintains genetic cohesion in the Pseudomonas syringae species complex.</title>
        <authorList>
            <person name="Dillon M."/>
            <person name="Thakur S."/>
            <person name="Almeida R.N.D."/>
            <person name="Weir B.S."/>
            <person name="Guttman D.S."/>
        </authorList>
    </citation>
    <scope>NUCLEOTIDE SEQUENCE [LARGE SCALE GENOMIC DNA]</scope>
    <source>
        <strain evidence="10 11">ICMP 4388</strain>
    </source>
</reference>
<sequence length="117" mass="12910">MSSVPPSSTQPARPLTRSDYKTLSLSALGGALEFYDFIIFVFFAAVVGKLFFPVDMPDWLRMMQTFGIFAAGYLARPLGGIIMAHFGDLLGRKKMFTLSIFMMAVPTLIMGLLPTYA</sequence>
<protein>
    <submittedName>
        <fullName evidence="10">MFS transporter</fullName>
    </submittedName>
</protein>
<feature type="transmembrane region" description="Helical" evidence="8">
    <location>
        <begin position="66"/>
        <end position="86"/>
    </location>
</feature>
<evidence type="ECO:0000256" key="5">
    <source>
        <dbReference type="ARBA" id="ARBA00022847"/>
    </source>
</evidence>
<dbReference type="InterPro" id="IPR036259">
    <property type="entry name" value="MFS_trans_sf"/>
</dbReference>
<evidence type="ECO:0000256" key="2">
    <source>
        <dbReference type="ARBA" id="ARBA00022448"/>
    </source>
</evidence>
<dbReference type="Proteomes" id="UP000274541">
    <property type="component" value="Unassembled WGS sequence"/>
</dbReference>
<evidence type="ECO:0000313" key="10">
    <source>
        <dbReference type="EMBL" id="RMO66974.1"/>
    </source>
</evidence>
<proteinExistence type="predicted"/>
<dbReference type="Gene3D" id="1.20.1250.20">
    <property type="entry name" value="MFS general substrate transporter like domains"/>
    <property type="match status" value="1"/>
</dbReference>
<evidence type="ECO:0000259" key="9">
    <source>
        <dbReference type="PROSITE" id="PS50850"/>
    </source>
</evidence>
<gene>
    <name evidence="10" type="ORF">ALQ37_03631</name>
</gene>
<dbReference type="EMBL" id="RBPX01000139">
    <property type="protein sequence ID" value="RMO66974.1"/>
    <property type="molecule type" value="Genomic_DNA"/>
</dbReference>
<evidence type="ECO:0000256" key="3">
    <source>
        <dbReference type="ARBA" id="ARBA00022475"/>
    </source>
</evidence>
<dbReference type="AlphaFoldDB" id="A0A3M3XC61"/>
<dbReference type="Pfam" id="PF00083">
    <property type="entry name" value="Sugar_tr"/>
    <property type="match status" value="1"/>
</dbReference>
<evidence type="ECO:0000256" key="6">
    <source>
        <dbReference type="ARBA" id="ARBA00022989"/>
    </source>
</evidence>
<keyword evidence="4 8" id="KW-0812">Transmembrane</keyword>
<dbReference type="SUPFAM" id="SSF103473">
    <property type="entry name" value="MFS general substrate transporter"/>
    <property type="match status" value="1"/>
</dbReference>
<dbReference type="PANTHER" id="PTHR43528:SF7">
    <property type="entry name" value="MFS TRANSPORTER"/>
    <property type="match status" value="1"/>
</dbReference>
<keyword evidence="6 8" id="KW-1133">Transmembrane helix</keyword>
<comment type="subcellular location">
    <subcellularLocation>
        <location evidence="1">Cell membrane</location>
        <topology evidence="1">Multi-pass membrane protein</topology>
    </subcellularLocation>
</comment>
<name>A0A3M3XC61_PSEAP</name>
<evidence type="ECO:0000256" key="4">
    <source>
        <dbReference type="ARBA" id="ARBA00022692"/>
    </source>
</evidence>
<keyword evidence="3" id="KW-1003">Cell membrane</keyword>
<dbReference type="InterPro" id="IPR005828">
    <property type="entry name" value="MFS_sugar_transport-like"/>
</dbReference>
<accession>A0A3M3XC61</accession>
<keyword evidence="2" id="KW-0813">Transport</keyword>
<dbReference type="InterPro" id="IPR020846">
    <property type="entry name" value="MFS_dom"/>
</dbReference>
<evidence type="ECO:0000256" key="1">
    <source>
        <dbReference type="ARBA" id="ARBA00004651"/>
    </source>
</evidence>
<feature type="transmembrane region" description="Helical" evidence="8">
    <location>
        <begin position="98"/>
        <end position="116"/>
    </location>
</feature>
<dbReference type="PROSITE" id="PS50850">
    <property type="entry name" value="MFS"/>
    <property type="match status" value="1"/>
</dbReference>
<evidence type="ECO:0000256" key="8">
    <source>
        <dbReference type="SAM" id="Phobius"/>
    </source>
</evidence>
<dbReference type="GO" id="GO:0005886">
    <property type="term" value="C:plasma membrane"/>
    <property type="evidence" value="ECO:0007669"/>
    <property type="project" value="UniProtKB-SubCell"/>
</dbReference>
<evidence type="ECO:0000256" key="7">
    <source>
        <dbReference type="ARBA" id="ARBA00023136"/>
    </source>
</evidence>
<dbReference type="GO" id="GO:0015293">
    <property type="term" value="F:symporter activity"/>
    <property type="evidence" value="ECO:0007669"/>
    <property type="project" value="UniProtKB-KW"/>
</dbReference>
<dbReference type="InterPro" id="IPR051084">
    <property type="entry name" value="H+-coupled_symporters"/>
</dbReference>
<organism evidence="10 11">
    <name type="scientific">Pseudomonas syringae pv. aptata</name>
    <dbReference type="NCBI Taxonomy" id="83167"/>
    <lineage>
        <taxon>Bacteria</taxon>
        <taxon>Pseudomonadati</taxon>
        <taxon>Pseudomonadota</taxon>
        <taxon>Gammaproteobacteria</taxon>
        <taxon>Pseudomonadales</taxon>
        <taxon>Pseudomonadaceae</taxon>
        <taxon>Pseudomonas</taxon>
        <taxon>Pseudomonas syringae</taxon>
    </lineage>
</organism>
<keyword evidence="7 8" id="KW-0472">Membrane</keyword>
<feature type="transmembrane region" description="Helical" evidence="8">
    <location>
        <begin position="34"/>
        <end position="54"/>
    </location>
</feature>
<evidence type="ECO:0000313" key="11">
    <source>
        <dbReference type="Proteomes" id="UP000274541"/>
    </source>
</evidence>
<dbReference type="PANTHER" id="PTHR43528">
    <property type="entry name" value="ALPHA-KETOGLUTARATE PERMEASE"/>
    <property type="match status" value="1"/>
</dbReference>